<evidence type="ECO:0000256" key="1">
    <source>
        <dbReference type="SAM" id="MobiDB-lite"/>
    </source>
</evidence>
<evidence type="ECO:0000313" key="4">
    <source>
        <dbReference type="Proteomes" id="UP001199106"/>
    </source>
</evidence>
<evidence type="ECO:0000256" key="2">
    <source>
        <dbReference type="SAM" id="Phobius"/>
    </source>
</evidence>
<dbReference type="Proteomes" id="UP001199106">
    <property type="component" value="Unassembled WGS sequence"/>
</dbReference>
<evidence type="ECO:0000313" key="3">
    <source>
        <dbReference type="EMBL" id="KAG9195168.1"/>
    </source>
</evidence>
<keyword evidence="2" id="KW-0472">Membrane</keyword>
<feature type="compositionally biased region" description="Pro residues" evidence="1">
    <location>
        <begin position="222"/>
        <end position="235"/>
    </location>
</feature>
<gene>
    <name evidence="3" type="ORF">G6011_00288</name>
</gene>
<dbReference type="EMBL" id="JAANER010000001">
    <property type="protein sequence ID" value="KAG9195168.1"/>
    <property type="molecule type" value="Genomic_DNA"/>
</dbReference>
<dbReference type="PANTHER" id="PTHR16861:SF4">
    <property type="entry name" value="SH3 DOMAIN PROTEIN (AFU_ORTHOLOGUE AFUA_1G13610)"/>
    <property type="match status" value="1"/>
</dbReference>
<protein>
    <submittedName>
        <fullName evidence="3">Uncharacterized protein</fullName>
    </submittedName>
</protein>
<feature type="compositionally biased region" description="Polar residues" evidence="1">
    <location>
        <begin position="295"/>
        <end position="313"/>
    </location>
</feature>
<keyword evidence="4" id="KW-1185">Reference proteome</keyword>
<reference evidence="3" key="1">
    <citation type="submission" date="2021-07" db="EMBL/GenBank/DDBJ databases">
        <title>Genome Resource of American Ginseng Black Spot Pathogen Alternaria panax.</title>
        <authorList>
            <person name="Qiu C."/>
            <person name="Wang W."/>
            <person name="Liu Z."/>
        </authorList>
    </citation>
    <scope>NUCLEOTIDE SEQUENCE</scope>
    <source>
        <strain evidence="3">BNCC115425</strain>
    </source>
</reference>
<accession>A0AAD4IHY9</accession>
<dbReference type="PANTHER" id="PTHR16861">
    <property type="entry name" value="GLYCOPROTEIN 38"/>
    <property type="match status" value="1"/>
</dbReference>
<dbReference type="AlphaFoldDB" id="A0AAD4IHY9"/>
<comment type="caution">
    <text evidence="3">The sequence shown here is derived from an EMBL/GenBank/DDBJ whole genome shotgun (WGS) entry which is preliminary data.</text>
</comment>
<organism evidence="3 4">
    <name type="scientific">Alternaria panax</name>
    <dbReference type="NCBI Taxonomy" id="48097"/>
    <lineage>
        <taxon>Eukaryota</taxon>
        <taxon>Fungi</taxon>
        <taxon>Dikarya</taxon>
        <taxon>Ascomycota</taxon>
        <taxon>Pezizomycotina</taxon>
        <taxon>Dothideomycetes</taxon>
        <taxon>Pleosporomycetidae</taxon>
        <taxon>Pleosporales</taxon>
        <taxon>Pleosporineae</taxon>
        <taxon>Pleosporaceae</taxon>
        <taxon>Alternaria</taxon>
        <taxon>Alternaria sect. Panax</taxon>
    </lineage>
</organism>
<proteinExistence type="predicted"/>
<keyword evidence="2" id="KW-0812">Transmembrane</keyword>
<dbReference type="CDD" id="cd12087">
    <property type="entry name" value="TM_EGFR-like"/>
    <property type="match status" value="1"/>
</dbReference>
<sequence length="323" mass="33938">MAAASLTTSYVSSTSTIPVVGPLTTAFTPPDYCTNVIKSYCILSTPISSFTSETTTLYSSGEPYTYCSYVERDLTCGSDGQATRASACFPNDADTTGVLVYSPGTGCPAGWETQSKNILSGKTTAVCCPSGYQEHENNQISSCTMSISYTDDATTVLSCSGGSEVVDTLTYTTSTSSAYSYTTSYPEYYSAWAQKILVVYPTTDEIVSRINNPISTESPGGTPQPPPPSPTPPNSKPGLGTGAIVGIVVGVVGALLLVGAFIFWRRRQRKHHHAPVPKGSPAGEHDALPEFVAGNHTSTGSAQMSAATSNGLFQPQPELKSPR</sequence>
<feature type="region of interest" description="Disordered" evidence="1">
    <location>
        <begin position="272"/>
        <end position="323"/>
    </location>
</feature>
<feature type="region of interest" description="Disordered" evidence="1">
    <location>
        <begin position="211"/>
        <end position="238"/>
    </location>
</feature>
<feature type="transmembrane region" description="Helical" evidence="2">
    <location>
        <begin position="239"/>
        <end position="264"/>
    </location>
</feature>
<name>A0AAD4IHY9_9PLEO</name>
<keyword evidence="2" id="KW-1133">Transmembrane helix</keyword>